<dbReference type="CDD" id="cd07153">
    <property type="entry name" value="Fur_like"/>
    <property type="match status" value="1"/>
</dbReference>
<evidence type="ECO:0000256" key="8">
    <source>
        <dbReference type="ARBA" id="ARBA00023125"/>
    </source>
</evidence>
<keyword evidence="5 11" id="KW-0479">Metal-binding</keyword>
<proteinExistence type="inferred from homology"/>
<name>A0A9X3LFF3_9BACL</name>
<evidence type="ECO:0000256" key="9">
    <source>
        <dbReference type="ARBA" id="ARBA00023163"/>
    </source>
</evidence>
<evidence type="ECO:0000256" key="2">
    <source>
        <dbReference type="ARBA" id="ARBA00007957"/>
    </source>
</evidence>
<dbReference type="FunFam" id="3.30.1490.190:FF:000003">
    <property type="entry name" value="Fur family transcriptional regulator"/>
    <property type="match status" value="1"/>
</dbReference>
<dbReference type="InterPro" id="IPR002481">
    <property type="entry name" value="FUR"/>
</dbReference>
<sequence length="147" mass="16704">MTEMHLRDALDNLKSTGVRITPQRHAILEFLIQSMIHPTADDIYRALEGKFPNMSVATVYNNLRVFREAGLVKELTYGDSSSRFDFVTNDHYHIICDDCGKIVDFHYPGLDEVEHLASHVTGFKVNSHRMEIYGTCPTCVTQASKVQ</sequence>
<comment type="caution">
    <text evidence="13">The sequence shown here is derived from an EMBL/GenBank/DDBJ whole genome shotgun (WGS) entry which is preliminary data.</text>
</comment>
<keyword evidence="3" id="KW-0963">Cytoplasm</keyword>
<feature type="binding site" evidence="11">
    <location>
        <position position="99"/>
    </location>
    <ligand>
        <name>Zn(2+)</name>
        <dbReference type="ChEBI" id="CHEBI:29105"/>
    </ligand>
</feature>
<dbReference type="GO" id="GO:0008270">
    <property type="term" value="F:zinc ion binding"/>
    <property type="evidence" value="ECO:0007669"/>
    <property type="project" value="TreeGrafter"/>
</dbReference>
<feature type="binding site" evidence="12">
    <location>
        <position position="128"/>
    </location>
    <ligand>
        <name>Fe cation</name>
        <dbReference type="ChEBI" id="CHEBI:24875"/>
    </ligand>
</feature>
<keyword evidence="4" id="KW-0678">Repressor</keyword>
<evidence type="ECO:0000256" key="12">
    <source>
        <dbReference type="PIRSR" id="PIRSR602481-2"/>
    </source>
</evidence>
<evidence type="ECO:0000256" key="1">
    <source>
        <dbReference type="ARBA" id="ARBA00004496"/>
    </source>
</evidence>
<dbReference type="AlphaFoldDB" id="A0A9X3LFF3"/>
<dbReference type="PANTHER" id="PTHR33202">
    <property type="entry name" value="ZINC UPTAKE REGULATION PROTEIN"/>
    <property type="match status" value="1"/>
</dbReference>
<evidence type="ECO:0000256" key="10">
    <source>
        <dbReference type="ARBA" id="ARBA00023211"/>
    </source>
</evidence>
<accession>A0A9X3LFF3</accession>
<organism evidence="13 14">
    <name type="scientific">Paenisporosarcina quisquiliarum</name>
    <dbReference type="NCBI Taxonomy" id="365346"/>
    <lineage>
        <taxon>Bacteria</taxon>
        <taxon>Bacillati</taxon>
        <taxon>Bacillota</taxon>
        <taxon>Bacilli</taxon>
        <taxon>Bacillales</taxon>
        <taxon>Caryophanaceae</taxon>
        <taxon>Paenisporosarcina</taxon>
    </lineage>
</organism>
<protein>
    <submittedName>
        <fullName evidence="13">Peroxide-responsive transcriptional repressor PerR</fullName>
    </submittedName>
</protein>
<dbReference type="GO" id="GO:0045892">
    <property type="term" value="P:negative regulation of DNA-templated transcription"/>
    <property type="evidence" value="ECO:0007669"/>
    <property type="project" value="TreeGrafter"/>
</dbReference>
<keyword evidence="7" id="KW-0805">Transcription regulation</keyword>
<comment type="cofactor">
    <cofactor evidence="12">
        <name>Mn(2+)</name>
        <dbReference type="ChEBI" id="CHEBI:29035"/>
    </cofactor>
    <cofactor evidence="12">
        <name>Fe(2+)</name>
        <dbReference type="ChEBI" id="CHEBI:29033"/>
    </cofactor>
    <text evidence="12">Binds 1 Mn(2+) or Fe(2+) ion per subunit.</text>
</comment>
<dbReference type="FunFam" id="1.10.10.10:FF:000147">
    <property type="entry name" value="Fur family transcriptional regulator"/>
    <property type="match status" value="1"/>
</dbReference>
<comment type="similarity">
    <text evidence="2">Belongs to the Fur family.</text>
</comment>
<dbReference type="Pfam" id="PF01475">
    <property type="entry name" value="FUR"/>
    <property type="match status" value="1"/>
</dbReference>
<evidence type="ECO:0000313" key="13">
    <source>
        <dbReference type="EMBL" id="MCZ8536966.1"/>
    </source>
</evidence>
<keyword evidence="12" id="KW-0408">Iron</keyword>
<dbReference type="GO" id="GO:0003700">
    <property type="term" value="F:DNA-binding transcription factor activity"/>
    <property type="evidence" value="ECO:0007669"/>
    <property type="project" value="InterPro"/>
</dbReference>
<keyword evidence="14" id="KW-1185">Reference proteome</keyword>
<keyword evidence="10" id="KW-0464">Manganese</keyword>
<keyword evidence="9" id="KW-0804">Transcription</keyword>
<dbReference type="GO" id="GO:1900376">
    <property type="term" value="P:regulation of secondary metabolite biosynthetic process"/>
    <property type="evidence" value="ECO:0007669"/>
    <property type="project" value="TreeGrafter"/>
</dbReference>
<evidence type="ECO:0000256" key="7">
    <source>
        <dbReference type="ARBA" id="ARBA00023015"/>
    </source>
</evidence>
<keyword evidence="6 11" id="KW-0862">Zinc</keyword>
<dbReference type="InterPro" id="IPR036390">
    <property type="entry name" value="WH_DNA-bd_sf"/>
</dbReference>
<dbReference type="GO" id="GO:0000976">
    <property type="term" value="F:transcription cis-regulatory region binding"/>
    <property type="evidence" value="ECO:0007669"/>
    <property type="project" value="TreeGrafter"/>
</dbReference>
<feature type="binding site" evidence="11">
    <location>
        <position position="96"/>
    </location>
    <ligand>
        <name>Zn(2+)</name>
        <dbReference type="ChEBI" id="CHEBI:29105"/>
    </ligand>
</feature>
<evidence type="ECO:0000256" key="5">
    <source>
        <dbReference type="ARBA" id="ARBA00022723"/>
    </source>
</evidence>
<evidence type="ECO:0000256" key="6">
    <source>
        <dbReference type="ARBA" id="ARBA00022833"/>
    </source>
</evidence>
<feature type="binding site" evidence="11">
    <location>
        <position position="136"/>
    </location>
    <ligand>
        <name>Zn(2+)</name>
        <dbReference type="ChEBI" id="CHEBI:29105"/>
    </ligand>
</feature>
<keyword evidence="8" id="KW-0238">DNA-binding</keyword>
<dbReference type="PANTHER" id="PTHR33202:SF8">
    <property type="entry name" value="PEROXIDE-RESPONSIVE REPRESSOR PERR"/>
    <property type="match status" value="1"/>
</dbReference>
<dbReference type="SUPFAM" id="SSF46785">
    <property type="entry name" value="Winged helix' DNA-binding domain"/>
    <property type="match status" value="1"/>
</dbReference>
<comment type="subcellular location">
    <subcellularLocation>
        <location evidence="1">Cytoplasm</location>
    </subcellularLocation>
</comment>
<comment type="cofactor">
    <cofactor evidence="11">
        <name>Zn(2+)</name>
        <dbReference type="ChEBI" id="CHEBI:29105"/>
    </cofactor>
    <text evidence="11">Binds 1 zinc ion per subunit.</text>
</comment>
<evidence type="ECO:0000313" key="14">
    <source>
        <dbReference type="Proteomes" id="UP001152173"/>
    </source>
</evidence>
<dbReference type="Proteomes" id="UP001152173">
    <property type="component" value="Unassembled WGS sequence"/>
</dbReference>
<evidence type="ECO:0000256" key="4">
    <source>
        <dbReference type="ARBA" id="ARBA00022491"/>
    </source>
</evidence>
<dbReference type="InterPro" id="IPR036388">
    <property type="entry name" value="WH-like_DNA-bd_sf"/>
</dbReference>
<dbReference type="RefSeq" id="WP_269926064.1">
    <property type="nucleotide sequence ID" value="NZ_JAMKBJ010000005.1"/>
</dbReference>
<evidence type="ECO:0000256" key="11">
    <source>
        <dbReference type="PIRSR" id="PIRSR602481-1"/>
    </source>
</evidence>
<dbReference type="Gene3D" id="3.30.1490.190">
    <property type="match status" value="1"/>
</dbReference>
<feature type="binding site" evidence="11">
    <location>
        <position position="139"/>
    </location>
    <ligand>
        <name>Zn(2+)</name>
        <dbReference type="ChEBI" id="CHEBI:29105"/>
    </ligand>
</feature>
<reference evidence="13" key="1">
    <citation type="submission" date="2022-05" db="EMBL/GenBank/DDBJ databases">
        <authorList>
            <person name="Colautti A."/>
            <person name="Iacumin L."/>
        </authorList>
    </citation>
    <scope>NUCLEOTIDE SEQUENCE</scope>
    <source>
        <strain evidence="13">SK 55</strain>
    </source>
</reference>
<gene>
    <name evidence="13" type="primary">perR</name>
    <name evidence="13" type="ORF">M9R32_07240</name>
</gene>
<dbReference type="GO" id="GO:0005737">
    <property type="term" value="C:cytoplasm"/>
    <property type="evidence" value="ECO:0007669"/>
    <property type="project" value="UniProtKB-SubCell"/>
</dbReference>
<dbReference type="InterPro" id="IPR043135">
    <property type="entry name" value="Fur_C"/>
</dbReference>
<dbReference type="Gene3D" id="1.10.10.10">
    <property type="entry name" value="Winged helix-like DNA-binding domain superfamily/Winged helix DNA-binding domain"/>
    <property type="match status" value="1"/>
</dbReference>
<dbReference type="EMBL" id="JAMKBJ010000005">
    <property type="protein sequence ID" value="MCZ8536966.1"/>
    <property type="molecule type" value="Genomic_DNA"/>
</dbReference>
<evidence type="ECO:0000256" key="3">
    <source>
        <dbReference type="ARBA" id="ARBA00022490"/>
    </source>
</evidence>